<protein>
    <submittedName>
        <fullName evidence="1">Uncharacterized protein</fullName>
    </submittedName>
</protein>
<dbReference type="RefSeq" id="WP_190423060.1">
    <property type="nucleotide sequence ID" value="NZ_JAMPKK010000091.1"/>
</dbReference>
<comment type="caution">
    <text evidence="1">The sequence shown here is derived from an EMBL/GenBank/DDBJ whole genome shotgun (WGS) entry which is preliminary data.</text>
</comment>
<dbReference type="Proteomes" id="UP001442494">
    <property type="component" value="Unassembled WGS sequence"/>
</dbReference>
<name>A0ABV0JWM1_9CYAN</name>
<evidence type="ECO:0000313" key="1">
    <source>
        <dbReference type="EMBL" id="MEP0867854.1"/>
    </source>
</evidence>
<reference evidence="1 2" key="1">
    <citation type="submission" date="2022-04" db="EMBL/GenBank/DDBJ databases">
        <title>Positive selection, recombination, and allopatry shape intraspecific diversity of widespread and dominant cyanobacteria.</title>
        <authorList>
            <person name="Wei J."/>
            <person name="Shu W."/>
            <person name="Hu C."/>
        </authorList>
    </citation>
    <scope>NUCLEOTIDE SEQUENCE [LARGE SCALE GENOMIC DNA]</scope>
    <source>
        <strain evidence="1 2">GB2-A5</strain>
    </source>
</reference>
<gene>
    <name evidence="1" type="ORF">NDI37_25765</name>
</gene>
<keyword evidence="2" id="KW-1185">Reference proteome</keyword>
<organism evidence="1 2">
    <name type="scientific">Funiculus sociatus GB2-A5</name>
    <dbReference type="NCBI Taxonomy" id="2933946"/>
    <lineage>
        <taxon>Bacteria</taxon>
        <taxon>Bacillati</taxon>
        <taxon>Cyanobacteriota</taxon>
        <taxon>Cyanophyceae</taxon>
        <taxon>Coleofasciculales</taxon>
        <taxon>Coleofasciculaceae</taxon>
        <taxon>Funiculus</taxon>
    </lineage>
</organism>
<evidence type="ECO:0000313" key="2">
    <source>
        <dbReference type="Proteomes" id="UP001442494"/>
    </source>
</evidence>
<accession>A0ABV0JWM1</accession>
<sequence>MQRPTWKRMDRRVTVSVAIALAKEAANKQKSPPRIYAYYGPLAVGGSLGAWPDKPGSVQTGYNTCGAPPPPALMKNCNQPMTLTTVVNPRKSRGGYTVIFESRWGEANSRYNSWQFDVGVDRRVTFVGEKGDGLPPMVQ</sequence>
<proteinExistence type="predicted"/>
<dbReference type="EMBL" id="JAMPKK010000091">
    <property type="protein sequence ID" value="MEP0867854.1"/>
    <property type="molecule type" value="Genomic_DNA"/>
</dbReference>